<comment type="caution">
    <text evidence="2">The sequence shown here is derived from an EMBL/GenBank/DDBJ whole genome shotgun (WGS) entry which is preliminary data.</text>
</comment>
<dbReference type="EMBL" id="DVOJ01000005">
    <property type="protein sequence ID" value="HIV01202.1"/>
    <property type="molecule type" value="Genomic_DNA"/>
</dbReference>
<evidence type="ECO:0000313" key="2">
    <source>
        <dbReference type="EMBL" id="HIV01202.1"/>
    </source>
</evidence>
<name>A0A9D1NDP2_9FIRM</name>
<protein>
    <submittedName>
        <fullName evidence="2">SHOCT domain-containing protein</fullName>
    </submittedName>
</protein>
<accession>A0A9D1NDP2</accession>
<sequence length="88" mass="10823">MYFQEKVFDRYQNKYVFIVYDRKGWADTIEKEIIKYKNIEQNYLNTKIIDLNQDDAFDKIKKIKELYDAGILSEEEYKNKKIQLLEKI</sequence>
<reference evidence="2" key="2">
    <citation type="journal article" date="2021" name="PeerJ">
        <title>Extensive microbial diversity within the chicken gut microbiome revealed by metagenomics and culture.</title>
        <authorList>
            <person name="Gilroy R."/>
            <person name="Ravi A."/>
            <person name="Getino M."/>
            <person name="Pursley I."/>
            <person name="Horton D.L."/>
            <person name="Alikhan N.F."/>
            <person name="Baker D."/>
            <person name="Gharbi K."/>
            <person name="Hall N."/>
            <person name="Watson M."/>
            <person name="Adriaenssens E.M."/>
            <person name="Foster-Nyarko E."/>
            <person name="Jarju S."/>
            <person name="Secka A."/>
            <person name="Antonio M."/>
            <person name="Oren A."/>
            <person name="Chaudhuri R.R."/>
            <person name="La Ragione R."/>
            <person name="Hildebrand F."/>
            <person name="Pallen M.J."/>
        </authorList>
    </citation>
    <scope>NUCLEOTIDE SEQUENCE</scope>
    <source>
        <strain evidence="2">CHK186-9395</strain>
    </source>
</reference>
<evidence type="ECO:0000259" key="1">
    <source>
        <dbReference type="Pfam" id="PF09851"/>
    </source>
</evidence>
<organism evidence="2 3">
    <name type="scientific">Candidatus Caccopulliclostridium gallistercoris</name>
    <dbReference type="NCBI Taxonomy" id="2840719"/>
    <lineage>
        <taxon>Bacteria</taxon>
        <taxon>Bacillati</taxon>
        <taxon>Bacillota</taxon>
        <taxon>Clostridia</taxon>
        <taxon>Candidatus Caccopulliclostridium</taxon>
    </lineage>
</organism>
<dbReference type="Pfam" id="PF09851">
    <property type="entry name" value="SHOCT"/>
    <property type="match status" value="1"/>
</dbReference>
<dbReference type="InterPro" id="IPR018649">
    <property type="entry name" value="SHOCT"/>
</dbReference>
<evidence type="ECO:0000313" key="3">
    <source>
        <dbReference type="Proteomes" id="UP000886861"/>
    </source>
</evidence>
<dbReference type="AlphaFoldDB" id="A0A9D1NDP2"/>
<feature type="domain" description="SHOCT" evidence="1">
    <location>
        <begin position="58"/>
        <end position="85"/>
    </location>
</feature>
<dbReference type="Proteomes" id="UP000886861">
    <property type="component" value="Unassembled WGS sequence"/>
</dbReference>
<gene>
    <name evidence="2" type="ORF">IAA62_01430</name>
</gene>
<proteinExistence type="predicted"/>
<reference evidence="2" key="1">
    <citation type="submission" date="2020-10" db="EMBL/GenBank/DDBJ databases">
        <authorList>
            <person name="Gilroy R."/>
        </authorList>
    </citation>
    <scope>NUCLEOTIDE SEQUENCE</scope>
    <source>
        <strain evidence="2">CHK186-9395</strain>
    </source>
</reference>